<keyword evidence="2" id="KW-1185">Reference proteome</keyword>
<reference evidence="1 2" key="1">
    <citation type="submission" date="2014-11" db="EMBL/GenBank/DDBJ databases">
        <authorList>
            <person name="Zhu J."/>
            <person name="Qi W."/>
            <person name="Song R."/>
        </authorList>
    </citation>
    <scope>NUCLEOTIDE SEQUENCE [LARGE SCALE GENOMIC DNA]</scope>
</reference>
<sequence>MLLDACPKLNAALLDAAGDGRQSAPSGMPLHGKLRKFRSTWTEKCPISAWVTDDLEKGLGMALDAL</sequence>
<organism evidence="1 2">
    <name type="scientific">Vitrella brassicaformis (strain CCMP3155)</name>
    <dbReference type="NCBI Taxonomy" id="1169540"/>
    <lineage>
        <taxon>Eukaryota</taxon>
        <taxon>Sar</taxon>
        <taxon>Alveolata</taxon>
        <taxon>Colpodellida</taxon>
        <taxon>Vitrellaceae</taxon>
        <taxon>Vitrella</taxon>
    </lineage>
</organism>
<name>A0A0G4EYW5_VITBC</name>
<accession>A0A0G4EYW5</accession>
<proteinExistence type="predicted"/>
<evidence type="ECO:0000313" key="1">
    <source>
        <dbReference type="EMBL" id="CEM04141.1"/>
    </source>
</evidence>
<evidence type="ECO:0000313" key="2">
    <source>
        <dbReference type="Proteomes" id="UP000041254"/>
    </source>
</evidence>
<protein>
    <submittedName>
        <fullName evidence="1">Uncharacterized protein</fullName>
    </submittedName>
</protein>
<gene>
    <name evidence="1" type="ORF">Vbra_8574</name>
</gene>
<dbReference type="VEuPathDB" id="CryptoDB:Vbra_8574"/>
<dbReference type="InParanoid" id="A0A0G4EYW5"/>
<dbReference type="AlphaFoldDB" id="A0A0G4EYW5"/>
<dbReference type="Proteomes" id="UP000041254">
    <property type="component" value="Unassembled WGS sequence"/>
</dbReference>
<dbReference type="EMBL" id="CDMY01000347">
    <property type="protein sequence ID" value="CEM04141.1"/>
    <property type="molecule type" value="Genomic_DNA"/>
</dbReference>